<dbReference type="Pfam" id="PF00092">
    <property type="entry name" value="VWA"/>
    <property type="match status" value="1"/>
</dbReference>
<dbReference type="RefSeq" id="XP_013418863.1">
    <property type="nucleotide sequence ID" value="XM_013563409.1"/>
</dbReference>
<dbReference type="Gene3D" id="3.40.50.410">
    <property type="entry name" value="von Willebrand factor, type A domain"/>
    <property type="match status" value="1"/>
</dbReference>
<dbReference type="PANTHER" id="PTHR24020:SF20">
    <property type="entry name" value="PH DOMAIN-CONTAINING PROTEIN"/>
    <property type="match status" value="1"/>
</dbReference>
<dbReference type="AlphaFoldDB" id="A0A1S3K8B1"/>
<gene>
    <name evidence="4" type="primary">LOC106179681</name>
</gene>
<name>A0A1S3K8B1_LINAN</name>
<dbReference type="InParanoid" id="A0A1S3K8B1"/>
<proteinExistence type="predicted"/>
<feature type="domain" description="VWFA" evidence="2">
    <location>
        <begin position="69"/>
        <end position="253"/>
    </location>
</feature>
<dbReference type="PRINTS" id="PR00453">
    <property type="entry name" value="VWFADOMAIN"/>
</dbReference>
<keyword evidence="3" id="KW-1185">Reference proteome</keyword>
<dbReference type="STRING" id="7574.A0A1S3K8B1"/>
<keyword evidence="1" id="KW-0732">Signal</keyword>
<feature type="signal peptide" evidence="1">
    <location>
        <begin position="1"/>
        <end position="22"/>
    </location>
</feature>
<dbReference type="KEGG" id="lak:106179681"/>
<dbReference type="InterPro" id="IPR002035">
    <property type="entry name" value="VWF_A"/>
</dbReference>
<accession>A0A1S3K8B1</accession>
<feature type="chain" id="PRO_5010366871" evidence="1">
    <location>
        <begin position="23"/>
        <end position="267"/>
    </location>
</feature>
<dbReference type="CDD" id="cd01450">
    <property type="entry name" value="vWFA_subfamily_ECM"/>
    <property type="match status" value="1"/>
</dbReference>
<dbReference type="InterPro" id="IPR036465">
    <property type="entry name" value="vWFA_dom_sf"/>
</dbReference>
<dbReference type="SMART" id="SM00327">
    <property type="entry name" value="VWA"/>
    <property type="match status" value="1"/>
</dbReference>
<reference evidence="4" key="1">
    <citation type="submission" date="2025-08" db="UniProtKB">
        <authorList>
            <consortium name="RefSeq"/>
        </authorList>
    </citation>
    <scope>IDENTIFICATION</scope>
    <source>
        <tissue evidence="4">Gonads</tissue>
    </source>
</reference>
<dbReference type="PROSITE" id="PS50234">
    <property type="entry name" value="VWFA"/>
    <property type="match status" value="1"/>
</dbReference>
<dbReference type="GeneID" id="106179681"/>
<dbReference type="OrthoDB" id="6132182at2759"/>
<evidence type="ECO:0000313" key="3">
    <source>
        <dbReference type="Proteomes" id="UP000085678"/>
    </source>
</evidence>
<evidence type="ECO:0000256" key="1">
    <source>
        <dbReference type="SAM" id="SignalP"/>
    </source>
</evidence>
<sequence length="267" mass="28851">MWSTNVAGVCLAMVAAVVMVNSVSVYRSEQDVESAIRSGFISRLRPSGDFRGLHRSGASGSGSGILKVDLLFLLDSSGSILDSEFYALKQAMKDVVTVVHDQTPIQPGGSRIAVMKFSQISQTNMQFGFGAKTTELQVKLAIDALTHDKGGWTATGTALEKAKEVFQGSDPSRVKMIWVLTDGQSNVQPKPGIPAAALRRDNVLIYVVPIGDGVNQANSSARKEVESMASEPKEKFIYEFPSAAVASRTLSRLTNRWNMFSGFRIQG</sequence>
<evidence type="ECO:0000313" key="4">
    <source>
        <dbReference type="RefSeq" id="XP_013418863.1"/>
    </source>
</evidence>
<evidence type="ECO:0000259" key="2">
    <source>
        <dbReference type="PROSITE" id="PS50234"/>
    </source>
</evidence>
<dbReference type="Proteomes" id="UP000085678">
    <property type="component" value="Unplaced"/>
</dbReference>
<protein>
    <submittedName>
        <fullName evidence="4">Collagen alpha-6(VI) chain-like</fullName>
    </submittedName>
</protein>
<dbReference type="InterPro" id="IPR050525">
    <property type="entry name" value="ECM_Assembly_Org"/>
</dbReference>
<dbReference type="SUPFAM" id="SSF53300">
    <property type="entry name" value="vWA-like"/>
    <property type="match status" value="1"/>
</dbReference>
<organism evidence="3 4">
    <name type="scientific">Lingula anatina</name>
    <name type="common">Brachiopod</name>
    <name type="synonym">Lingula unguis</name>
    <dbReference type="NCBI Taxonomy" id="7574"/>
    <lineage>
        <taxon>Eukaryota</taxon>
        <taxon>Metazoa</taxon>
        <taxon>Spiralia</taxon>
        <taxon>Lophotrochozoa</taxon>
        <taxon>Brachiopoda</taxon>
        <taxon>Linguliformea</taxon>
        <taxon>Lingulata</taxon>
        <taxon>Lingulida</taxon>
        <taxon>Linguloidea</taxon>
        <taxon>Lingulidae</taxon>
        <taxon>Lingula</taxon>
    </lineage>
</organism>
<dbReference type="PANTHER" id="PTHR24020">
    <property type="entry name" value="COLLAGEN ALPHA"/>
    <property type="match status" value="1"/>
</dbReference>